<evidence type="ECO:0000313" key="1">
    <source>
        <dbReference type="EMBL" id="AGO89255.1"/>
    </source>
</evidence>
<keyword evidence="1" id="KW-0614">Plasmid</keyword>
<dbReference type="AlphaFoldDB" id="W8CUP2"/>
<evidence type="ECO:0008006" key="2">
    <source>
        <dbReference type="Google" id="ProtNLM"/>
    </source>
</evidence>
<name>W8CUP2_RAOPL</name>
<reference evidence="1" key="1">
    <citation type="journal article" date="2014" name="PLoS ONE">
        <title>Sequential Isolation in a Patient of Raoultella planticola and Escherichia coli Bearing a Novel ISCR1 Element Carrying blaNDM-1.</title>
        <authorList>
            <person name="Li J."/>
            <person name="Lan R."/>
            <person name="Xiong Y."/>
            <person name="Ye C."/>
            <person name="Yuan M."/>
            <person name="Liu X."/>
            <person name="Chen X."/>
            <person name="Yu D."/>
            <person name="Liu B."/>
            <person name="Lin W."/>
            <person name="Bai X."/>
            <person name="Wang Y."/>
            <person name="Sun Q."/>
            <person name="Wang Y."/>
            <person name="Zhao H."/>
            <person name="Meng Q."/>
            <person name="Chen Q."/>
            <person name="Zhao A."/>
            <person name="Xu J."/>
        </authorList>
    </citation>
    <scope>NUCLEOTIDE SEQUENCE</scope>
    <source>
        <strain evidence="1">KpNDM1</strain>
        <plasmid evidence="1">pKpNDM1</plasmid>
    </source>
</reference>
<accession>W8CUP2</accession>
<proteinExistence type="predicted"/>
<organism evidence="1">
    <name type="scientific">Raoultella planticola</name>
    <name type="common">Klebsiella planticola</name>
    <dbReference type="NCBI Taxonomy" id="575"/>
    <lineage>
        <taxon>Bacteria</taxon>
        <taxon>Pseudomonadati</taxon>
        <taxon>Pseudomonadota</taxon>
        <taxon>Gammaproteobacteria</taxon>
        <taxon>Enterobacterales</taxon>
        <taxon>Enterobacteriaceae</taxon>
        <taxon>Klebsiella/Raoultella group</taxon>
        <taxon>Raoultella</taxon>
    </lineage>
</organism>
<dbReference type="EMBL" id="JX515588">
    <property type="protein sequence ID" value="AGO89255.1"/>
    <property type="molecule type" value="Genomic_DNA"/>
</dbReference>
<gene>
    <name evidence="1" type="ORF">pKpNDM1_00519</name>
</gene>
<geneLocation type="plasmid" evidence="1">
    <name>pKpNDM1</name>
</geneLocation>
<protein>
    <recommendedName>
        <fullName evidence="2">Competence protein</fullName>
    </recommendedName>
</protein>
<sequence>MSKPVDVEYFICIKRGANMKRNARKWIPFGFDKDTNQIVDIASVENGLSCNCICLICGTSLIARQGQSKKWHFSHSTDVKGVCSELTLQHFKKYIQMKIQEKKFLALPHLLHGKEKGVVTLKNITAGGIVCGLNADLIGQCNDTTIGIFINDTAEDIQPNPDLLAQTGQLALVEIDAVRIESIVAPYREKGEGIKLMDAVEKLLFVSEEAKKWIYHPMMKRVKPEALHQYKREFTSSGNQLLALIPHELPISMNVLPSSPSLQWHHLRCTINLLCSLSRADIPPGSKAFDELVYFIPRLLEASESINVPAYERWYDFFLRKRGDGELNDAELAFIGFIVKIINWNMSIHNMPGFDDKQAFHDWFLLNDRNK</sequence>